<protein>
    <submittedName>
        <fullName evidence="1">Methyltransferase domain-containing protein</fullName>
    </submittedName>
</protein>
<proteinExistence type="predicted"/>
<dbReference type="InterPro" id="IPR029063">
    <property type="entry name" value="SAM-dependent_MTases_sf"/>
</dbReference>
<dbReference type="GO" id="GO:0008168">
    <property type="term" value="F:methyltransferase activity"/>
    <property type="evidence" value="ECO:0007669"/>
    <property type="project" value="UniProtKB-KW"/>
</dbReference>
<dbReference type="Pfam" id="PF13489">
    <property type="entry name" value="Methyltransf_23"/>
    <property type="match status" value="1"/>
</dbReference>
<keyword evidence="1" id="KW-0489">Methyltransferase</keyword>
<dbReference type="RefSeq" id="WP_283766954.1">
    <property type="nucleotide sequence ID" value="NZ_JAQOSO010000057.1"/>
</dbReference>
<sequence length="252" mass="28459">MSSSFEVRLPDNIKDLPINEEYFFITENGQERRLKLHDYAEVYRIPGLYNYLALEKLAYRSPEVMTTLLTENLNNSGESVEDLRLLELGAGSGLFGQAAAQVGVTSIIGIDIVPEAAEACRRDCPGVYEDYFVEDMTQLSESTCNFLKEKDLNGFVCCSALSEGHIPVKAFVTGMNLIKDKGWVLFNVAKTSYECEDNCPEFVYFYRQLVAKGYLNVQATQTYIHRCFFNGKSLEYVAILAKKQQNIPNELS</sequence>
<dbReference type="CDD" id="cd02440">
    <property type="entry name" value="AdoMet_MTases"/>
    <property type="match status" value="1"/>
</dbReference>
<evidence type="ECO:0000313" key="1">
    <source>
        <dbReference type="EMBL" id="MDJ1174630.1"/>
    </source>
</evidence>
<gene>
    <name evidence="1" type="ORF">PMG25_11055</name>
</gene>
<dbReference type="Proteomes" id="UP001235849">
    <property type="component" value="Unassembled WGS sequence"/>
</dbReference>
<dbReference type="SUPFAM" id="SSF53335">
    <property type="entry name" value="S-adenosyl-L-methionine-dependent methyltransferases"/>
    <property type="match status" value="1"/>
</dbReference>
<dbReference type="Gene3D" id="3.40.50.150">
    <property type="entry name" value="Vaccinia Virus protein VP39"/>
    <property type="match status" value="1"/>
</dbReference>
<organism evidence="1 2">
    <name type="scientific">Roseofilum capinflatum BLCC-M114</name>
    <dbReference type="NCBI Taxonomy" id="3022440"/>
    <lineage>
        <taxon>Bacteria</taxon>
        <taxon>Bacillati</taxon>
        <taxon>Cyanobacteriota</taxon>
        <taxon>Cyanophyceae</taxon>
        <taxon>Desertifilales</taxon>
        <taxon>Desertifilaceae</taxon>
        <taxon>Roseofilum</taxon>
        <taxon>Roseofilum capinflatum</taxon>
    </lineage>
</organism>
<evidence type="ECO:0000313" key="2">
    <source>
        <dbReference type="Proteomes" id="UP001235849"/>
    </source>
</evidence>
<comment type="caution">
    <text evidence="1">The sequence shown here is derived from an EMBL/GenBank/DDBJ whole genome shotgun (WGS) entry which is preliminary data.</text>
</comment>
<reference evidence="1 2" key="1">
    <citation type="submission" date="2023-01" db="EMBL/GenBank/DDBJ databases">
        <title>Novel diversity within Roseofilum (Cyanobacteria; Desertifilaceae) from marine benthic mats with descriptions of four novel species.</title>
        <authorList>
            <person name="Wang Y."/>
            <person name="Berthold D.E."/>
            <person name="Hu J."/>
            <person name="Lefler F.W."/>
            <person name="Laughinghouse H.D. IV."/>
        </authorList>
    </citation>
    <scope>NUCLEOTIDE SEQUENCE [LARGE SCALE GENOMIC DNA]</scope>
    <source>
        <strain evidence="1 2">BLCC-M114</strain>
    </source>
</reference>
<name>A0ABT7B636_9CYAN</name>
<dbReference type="EMBL" id="JAQOSO010000057">
    <property type="protein sequence ID" value="MDJ1174630.1"/>
    <property type="molecule type" value="Genomic_DNA"/>
</dbReference>
<keyword evidence="2" id="KW-1185">Reference proteome</keyword>
<accession>A0ABT7B636</accession>
<dbReference type="GO" id="GO:0032259">
    <property type="term" value="P:methylation"/>
    <property type="evidence" value="ECO:0007669"/>
    <property type="project" value="UniProtKB-KW"/>
</dbReference>
<keyword evidence="1" id="KW-0808">Transferase</keyword>